<evidence type="ECO:0000259" key="1">
    <source>
        <dbReference type="SMART" id="SM00881"/>
    </source>
</evidence>
<dbReference type="Gene3D" id="3.40.50.720">
    <property type="entry name" value="NAD(P)-binding Rossmann-like Domain"/>
    <property type="match status" value="1"/>
</dbReference>
<dbReference type="RefSeq" id="WP_247025849.1">
    <property type="nucleotide sequence ID" value="NZ_JALKCH010000001.1"/>
</dbReference>
<protein>
    <submittedName>
        <fullName evidence="2">CoA-binding protein</fullName>
    </submittedName>
</protein>
<dbReference type="SMART" id="SM00881">
    <property type="entry name" value="CoA_binding"/>
    <property type="match status" value="1"/>
</dbReference>
<dbReference type="InterPro" id="IPR036291">
    <property type="entry name" value="NAD(P)-bd_dom_sf"/>
</dbReference>
<keyword evidence="3" id="KW-1185">Reference proteome</keyword>
<dbReference type="EMBL" id="JALKCH010000001">
    <property type="protein sequence ID" value="MCK0195572.1"/>
    <property type="molecule type" value="Genomic_DNA"/>
</dbReference>
<dbReference type="SUPFAM" id="SSF51735">
    <property type="entry name" value="NAD(P)-binding Rossmann-fold domains"/>
    <property type="match status" value="1"/>
</dbReference>
<dbReference type="PANTHER" id="PTHR33303">
    <property type="entry name" value="CYTOPLASMIC PROTEIN-RELATED"/>
    <property type="match status" value="1"/>
</dbReference>
<dbReference type="Proteomes" id="UP001203284">
    <property type="component" value="Unassembled WGS sequence"/>
</dbReference>
<accession>A0ABT0D6Z0</accession>
<dbReference type="Pfam" id="PF13380">
    <property type="entry name" value="CoA_binding_2"/>
    <property type="match status" value="1"/>
</dbReference>
<name>A0ABT0D6Z0_9HYPH</name>
<organism evidence="2 3">
    <name type="scientific">Ancylobacter crimeensis</name>
    <dbReference type="NCBI Taxonomy" id="2579147"/>
    <lineage>
        <taxon>Bacteria</taxon>
        <taxon>Pseudomonadati</taxon>
        <taxon>Pseudomonadota</taxon>
        <taxon>Alphaproteobacteria</taxon>
        <taxon>Hyphomicrobiales</taxon>
        <taxon>Xanthobacteraceae</taxon>
        <taxon>Ancylobacter</taxon>
    </lineage>
</organism>
<evidence type="ECO:0000313" key="3">
    <source>
        <dbReference type="Proteomes" id="UP001203284"/>
    </source>
</evidence>
<reference evidence="2 3" key="1">
    <citation type="submission" date="2022-04" db="EMBL/GenBank/DDBJ databases">
        <authorList>
            <person name="Grouzdev D.S."/>
            <person name="Pantiukh K.S."/>
            <person name="Krutkina M.S."/>
        </authorList>
    </citation>
    <scope>NUCLEOTIDE SEQUENCE [LARGE SCALE GENOMIC DNA]</scope>
    <source>
        <strain evidence="2 3">6x-1</strain>
    </source>
</reference>
<proteinExistence type="predicted"/>
<gene>
    <name evidence="2" type="ORF">MWN34_01450</name>
</gene>
<sequence>MNHDRYDDATIKDWLQRVRTIAVVGASPNPSRPSHGVARYLALHGYRVLCVNPGQAGRDIAGLPTYARLADIPEPIDMVDVFRAPEYLGAVVEEALALSPRPKLIWGQLGVRDDAAARRAEAQGVAVIMNRCPAIEMPRLQVTGPHP</sequence>
<comment type="caution">
    <text evidence="2">The sequence shown here is derived from an EMBL/GenBank/DDBJ whole genome shotgun (WGS) entry which is preliminary data.</text>
</comment>
<feature type="domain" description="CoA-binding" evidence="1">
    <location>
        <begin position="15"/>
        <end position="111"/>
    </location>
</feature>
<dbReference type="InterPro" id="IPR003781">
    <property type="entry name" value="CoA-bd"/>
</dbReference>
<evidence type="ECO:0000313" key="2">
    <source>
        <dbReference type="EMBL" id="MCK0195572.1"/>
    </source>
</evidence>
<dbReference type="PANTHER" id="PTHR33303:SF2">
    <property type="entry name" value="COA-BINDING DOMAIN-CONTAINING PROTEIN"/>
    <property type="match status" value="1"/>
</dbReference>